<keyword evidence="9" id="KW-1015">Disulfide bond</keyword>
<dbReference type="Pfam" id="PF02839">
    <property type="entry name" value="CBM_5_12"/>
    <property type="match status" value="1"/>
</dbReference>
<evidence type="ECO:0000256" key="11">
    <source>
        <dbReference type="SAM" id="SignalP"/>
    </source>
</evidence>
<dbReference type="PRINTS" id="PR00722">
    <property type="entry name" value="CHYMOTRYPSIN"/>
</dbReference>
<dbReference type="PANTHER" id="PTHR24276:SF98">
    <property type="entry name" value="FI18310P1-RELATED"/>
    <property type="match status" value="1"/>
</dbReference>
<gene>
    <name evidence="13" type="ORF">FLL46_15685</name>
</gene>
<dbReference type="Pfam" id="PF00089">
    <property type="entry name" value="Trypsin"/>
    <property type="match status" value="1"/>
</dbReference>
<evidence type="ECO:0000256" key="1">
    <source>
        <dbReference type="ARBA" id="ARBA00004613"/>
    </source>
</evidence>
<dbReference type="PROSITE" id="PS00135">
    <property type="entry name" value="TRYPSIN_SER"/>
    <property type="match status" value="1"/>
</dbReference>
<keyword evidence="7 10" id="KW-0720">Serine protease</keyword>
<dbReference type="Pfam" id="PF04151">
    <property type="entry name" value="PPC"/>
    <property type="match status" value="1"/>
</dbReference>
<dbReference type="InterPro" id="IPR043504">
    <property type="entry name" value="Peptidase_S1_PA_chymotrypsin"/>
</dbReference>
<dbReference type="InterPro" id="IPR003610">
    <property type="entry name" value="CBM5/12"/>
</dbReference>
<sequence length="458" mass="48846">MHLNEMIKRHQELRRISRKKTRFMRTLFLGVAGLASASLFATETLTNTEPEINPNIVGGVESAQGSRSYQAMLLMNGRQGCGGTLIADKWVLTAAHCLSGVSTSNLTVRLGAHYRNGNEGQTHRLSQIIRHPSWSGNVQYGYDVALLELSTPANSSHTRAALPTQAIQEAIAGVGKSVTVSGWGLTSNQGSPSNVLREVDLPVLSTSQCQQQLGNTIDGSVVCGSGAGGKSACNGDSGGPYVALQNGTAYSIGTVSWGRSCRGATAFTRTFSYKSWIEQYIGSDDDDDDDDDSSKLANGVAVSASGAKDSKKYYYLDVPANATNLSFVTAGGSGDVDLYVKAGSQPTTSSYDCRPYKNGNSENCTIYNIQPGTYHVMLVGYSQYSGATLTASYTAGDDDDDDDDNTGCSGLNEWSSLTSYVPGDVVSYNGVRYESTWYSTGAQPDVFTQVWDNQGNCQ</sequence>
<dbReference type="OrthoDB" id="9813836at2"/>
<dbReference type="InterPro" id="IPR036573">
    <property type="entry name" value="CBM_sf_5/12"/>
</dbReference>
<evidence type="ECO:0000256" key="9">
    <source>
        <dbReference type="ARBA" id="ARBA00023157"/>
    </source>
</evidence>
<dbReference type="InterPro" id="IPR050430">
    <property type="entry name" value="Peptidase_S1"/>
</dbReference>
<dbReference type="Gene3D" id="2.10.10.20">
    <property type="entry name" value="Carbohydrate-binding module superfamily 5/12"/>
    <property type="match status" value="1"/>
</dbReference>
<dbReference type="RefSeq" id="WP_142932285.1">
    <property type="nucleotide sequence ID" value="NZ_ML660166.1"/>
</dbReference>
<dbReference type="AlphaFoldDB" id="A0A545UA61"/>
<evidence type="ECO:0000256" key="4">
    <source>
        <dbReference type="ARBA" id="ARBA00022670"/>
    </source>
</evidence>
<comment type="subcellular location">
    <subcellularLocation>
        <location evidence="1">Secreted</location>
    </subcellularLocation>
</comment>
<accession>A0A545UA61</accession>
<dbReference type="SMART" id="SM00495">
    <property type="entry name" value="ChtBD3"/>
    <property type="match status" value="1"/>
</dbReference>
<dbReference type="GO" id="GO:0030246">
    <property type="term" value="F:carbohydrate binding"/>
    <property type="evidence" value="ECO:0007669"/>
    <property type="project" value="InterPro"/>
</dbReference>
<organism evidence="13 14">
    <name type="scientific">Aliikangiella coralliicola</name>
    <dbReference type="NCBI Taxonomy" id="2592383"/>
    <lineage>
        <taxon>Bacteria</taxon>
        <taxon>Pseudomonadati</taxon>
        <taxon>Pseudomonadota</taxon>
        <taxon>Gammaproteobacteria</taxon>
        <taxon>Oceanospirillales</taxon>
        <taxon>Pleioneaceae</taxon>
        <taxon>Aliikangiella</taxon>
    </lineage>
</organism>
<proteinExistence type="inferred from homology"/>
<dbReference type="GO" id="GO:0005576">
    <property type="term" value="C:extracellular region"/>
    <property type="evidence" value="ECO:0007669"/>
    <property type="project" value="UniProtKB-SubCell"/>
</dbReference>
<dbReference type="GO" id="GO:0004252">
    <property type="term" value="F:serine-type endopeptidase activity"/>
    <property type="evidence" value="ECO:0007669"/>
    <property type="project" value="InterPro"/>
</dbReference>
<dbReference type="GO" id="GO:0005975">
    <property type="term" value="P:carbohydrate metabolic process"/>
    <property type="evidence" value="ECO:0007669"/>
    <property type="project" value="InterPro"/>
</dbReference>
<dbReference type="InterPro" id="IPR007280">
    <property type="entry name" value="Peptidase_C_arc/bac"/>
</dbReference>
<evidence type="ECO:0000256" key="5">
    <source>
        <dbReference type="ARBA" id="ARBA00022729"/>
    </source>
</evidence>
<evidence type="ECO:0000259" key="12">
    <source>
        <dbReference type="PROSITE" id="PS50240"/>
    </source>
</evidence>
<evidence type="ECO:0000256" key="7">
    <source>
        <dbReference type="ARBA" id="ARBA00022825"/>
    </source>
</evidence>
<evidence type="ECO:0000313" key="14">
    <source>
        <dbReference type="Proteomes" id="UP000315439"/>
    </source>
</evidence>
<dbReference type="SUPFAM" id="SSF50494">
    <property type="entry name" value="Trypsin-like serine proteases"/>
    <property type="match status" value="1"/>
</dbReference>
<comment type="caution">
    <text evidence="13">The sequence shown here is derived from an EMBL/GenBank/DDBJ whole genome shotgun (WGS) entry which is preliminary data.</text>
</comment>
<comment type="similarity">
    <text evidence="2">Belongs to the peptidase S1 family.</text>
</comment>
<feature type="domain" description="Peptidase S1" evidence="12">
    <location>
        <begin position="56"/>
        <end position="282"/>
    </location>
</feature>
<keyword evidence="8" id="KW-0865">Zymogen</keyword>
<keyword evidence="4 10" id="KW-0645">Protease</keyword>
<dbReference type="InterPro" id="IPR018114">
    <property type="entry name" value="TRYPSIN_HIS"/>
</dbReference>
<keyword evidence="14" id="KW-1185">Reference proteome</keyword>
<keyword evidence="5 11" id="KW-0732">Signal</keyword>
<dbReference type="PROSITE" id="PS50240">
    <property type="entry name" value="TRYPSIN_DOM"/>
    <property type="match status" value="1"/>
</dbReference>
<dbReference type="InterPro" id="IPR033116">
    <property type="entry name" value="TRYPSIN_SER"/>
</dbReference>
<feature type="signal peptide" evidence="11">
    <location>
        <begin position="1"/>
        <end position="41"/>
    </location>
</feature>
<dbReference type="SUPFAM" id="SSF51055">
    <property type="entry name" value="Carbohydrate binding domain"/>
    <property type="match status" value="1"/>
</dbReference>
<dbReference type="CDD" id="cd12215">
    <property type="entry name" value="ChiC_BD"/>
    <property type="match status" value="1"/>
</dbReference>
<dbReference type="Gene3D" id="2.60.120.380">
    <property type="match status" value="1"/>
</dbReference>
<dbReference type="FunFam" id="2.60.120.380:FF:000013">
    <property type="entry name" value="Alkaline serine protease"/>
    <property type="match status" value="1"/>
</dbReference>
<dbReference type="GO" id="GO:0004553">
    <property type="term" value="F:hydrolase activity, hydrolyzing O-glycosyl compounds"/>
    <property type="evidence" value="ECO:0007669"/>
    <property type="project" value="InterPro"/>
</dbReference>
<protein>
    <submittedName>
        <fullName evidence="13">Trypsin-like serine protease</fullName>
    </submittedName>
</protein>
<evidence type="ECO:0000256" key="3">
    <source>
        <dbReference type="ARBA" id="ARBA00022525"/>
    </source>
</evidence>
<dbReference type="Gene3D" id="2.40.10.10">
    <property type="entry name" value="Trypsin-like serine proteases"/>
    <property type="match status" value="1"/>
</dbReference>
<dbReference type="PROSITE" id="PS00134">
    <property type="entry name" value="TRYPSIN_HIS"/>
    <property type="match status" value="1"/>
</dbReference>
<dbReference type="EMBL" id="VIKS01000010">
    <property type="protein sequence ID" value="TQV86362.1"/>
    <property type="molecule type" value="Genomic_DNA"/>
</dbReference>
<dbReference type="Proteomes" id="UP000315439">
    <property type="component" value="Unassembled WGS sequence"/>
</dbReference>
<evidence type="ECO:0000256" key="10">
    <source>
        <dbReference type="RuleBase" id="RU363034"/>
    </source>
</evidence>
<evidence type="ECO:0000256" key="8">
    <source>
        <dbReference type="ARBA" id="ARBA00023145"/>
    </source>
</evidence>
<evidence type="ECO:0000313" key="13">
    <source>
        <dbReference type="EMBL" id="TQV86362.1"/>
    </source>
</evidence>
<name>A0A545UA61_9GAMM</name>
<reference evidence="13 14" key="1">
    <citation type="submission" date="2019-07" db="EMBL/GenBank/DDBJ databases">
        <title>Draft genome for Aliikangiella sp. M105.</title>
        <authorList>
            <person name="Wang G."/>
        </authorList>
    </citation>
    <scope>NUCLEOTIDE SEQUENCE [LARGE SCALE GENOMIC DNA]</scope>
    <source>
        <strain evidence="13 14">M105</strain>
    </source>
</reference>
<dbReference type="GO" id="GO:0006508">
    <property type="term" value="P:proteolysis"/>
    <property type="evidence" value="ECO:0007669"/>
    <property type="project" value="UniProtKB-KW"/>
</dbReference>
<evidence type="ECO:0000256" key="2">
    <source>
        <dbReference type="ARBA" id="ARBA00007664"/>
    </source>
</evidence>
<keyword evidence="6 10" id="KW-0378">Hydrolase</keyword>
<dbReference type="InterPro" id="IPR009003">
    <property type="entry name" value="Peptidase_S1_PA"/>
</dbReference>
<feature type="chain" id="PRO_5022101990" evidence="11">
    <location>
        <begin position="42"/>
        <end position="458"/>
    </location>
</feature>
<dbReference type="CDD" id="cd00190">
    <property type="entry name" value="Tryp_SPc"/>
    <property type="match status" value="1"/>
</dbReference>
<dbReference type="SMART" id="SM00020">
    <property type="entry name" value="Tryp_SPc"/>
    <property type="match status" value="1"/>
</dbReference>
<dbReference type="PANTHER" id="PTHR24276">
    <property type="entry name" value="POLYSERASE-RELATED"/>
    <property type="match status" value="1"/>
</dbReference>
<dbReference type="InterPro" id="IPR001314">
    <property type="entry name" value="Peptidase_S1A"/>
</dbReference>
<keyword evidence="3" id="KW-0964">Secreted</keyword>
<evidence type="ECO:0000256" key="6">
    <source>
        <dbReference type="ARBA" id="ARBA00022801"/>
    </source>
</evidence>
<dbReference type="FunFam" id="2.40.10.10:FF:000146">
    <property type="entry name" value="Serine protease 53"/>
    <property type="match status" value="1"/>
</dbReference>
<dbReference type="InterPro" id="IPR001254">
    <property type="entry name" value="Trypsin_dom"/>
</dbReference>